<protein>
    <submittedName>
        <fullName evidence="1">Uncharacterized protein</fullName>
    </submittedName>
</protein>
<evidence type="ECO:0000313" key="1">
    <source>
        <dbReference type="EMBL" id="MBB3151754.1"/>
    </source>
</evidence>
<dbReference type="AlphaFoldDB" id="A0A7W5C6V2"/>
<evidence type="ECO:0000313" key="2">
    <source>
        <dbReference type="Proteomes" id="UP000518605"/>
    </source>
</evidence>
<sequence>MKEIITYSGIIEKPYQEVIHYMSTMPTGSITANHLPLLLSGASGSEGSLHVKGGPQLYTVYTGEEASAIRVAYVDVDSANGHFTIFGGWWYRNDYELKPHAKGCQVRYSIGNAASPLSSWLVPLLKDYRSLKNEKRTGRVMRAFDDWIAVVAVRLQCKTYRVN</sequence>
<dbReference type="EMBL" id="JACHXW010000004">
    <property type="protein sequence ID" value="MBB3151754.1"/>
    <property type="molecule type" value="Genomic_DNA"/>
</dbReference>
<name>A0A7W5C6V2_9BACL</name>
<comment type="caution">
    <text evidence="1">The sequence shown here is derived from an EMBL/GenBank/DDBJ whole genome shotgun (WGS) entry which is preliminary data.</text>
</comment>
<reference evidence="1 2" key="1">
    <citation type="submission" date="2020-08" db="EMBL/GenBank/DDBJ databases">
        <title>Genomic Encyclopedia of Type Strains, Phase III (KMG-III): the genomes of soil and plant-associated and newly described type strains.</title>
        <authorList>
            <person name="Whitman W."/>
        </authorList>
    </citation>
    <scope>NUCLEOTIDE SEQUENCE [LARGE SCALE GENOMIC DNA]</scope>
    <source>
        <strain evidence="1 2">CECT 8234</strain>
    </source>
</reference>
<dbReference type="Proteomes" id="UP000518605">
    <property type="component" value="Unassembled WGS sequence"/>
</dbReference>
<organism evidence="1 2">
    <name type="scientific">Paenibacillus endophyticus</name>
    <dbReference type="NCBI Taxonomy" id="1294268"/>
    <lineage>
        <taxon>Bacteria</taxon>
        <taxon>Bacillati</taxon>
        <taxon>Bacillota</taxon>
        <taxon>Bacilli</taxon>
        <taxon>Bacillales</taxon>
        <taxon>Paenibacillaceae</taxon>
        <taxon>Paenibacillus</taxon>
    </lineage>
</organism>
<keyword evidence="2" id="KW-1185">Reference proteome</keyword>
<proteinExistence type="predicted"/>
<gene>
    <name evidence="1" type="ORF">FHS16_001800</name>
</gene>
<accession>A0A7W5C6V2</accession>
<dbReference type="RefSeq" id="WP_183560994.1">
    <property type="nucleotide sequence ID" value="NZ_CBCSLB010000008.1"/>
</dbReference>